<reference evidence="2" key="1">
    <citation type="submission" date="2020-10" db="EMBL/GenBank/DDBJ databases">
        <title>Chromosome-scale genome assembly of the Allis shad, Alosa alosa.</title>
        <authorList>
            <person name="Margot Z."/>
            <person name="Christophe K."/>
            <person name="Cabau C."/>
            <person name="Louis A."/>
            <person name="Berthelot C."/>
            <person name="Parey E."/>
            <person name="Roest Crollius H."/>
            <person name="Montfort J."/>
            <person name="Robinson-Rechavi M."/>
            <person name="Bucao C."/>
            <person name="Bouchez O."/>
            <person name="Gislard M."/>
            <person name="Lluch J."/>
            <person name="Milhes M."/>
            <person name="Lampietro C."/>
            <person name="Lopez Roques C."/>
            <person name="Donnadieu C."/>
            <person name="Braasch I."/>
            <person name="Desvignes T."/>
            <person name="Postlethwait J."/>
            <person name="Bobe J."/>
            <person name="Guiguen Y."/>
        </authorList>
    </citation>
    <scope>NUCLEOTIDE SEQUENCE</scope>
    <source>
        <strain evidence="2">M-15738</strain>
        <tissue evidence="2">Blood</tissue>
    </source>
</reference>
<feature type="compositionally biased region" description="Polar residues" evidence="1">
    <location>
        <begin position="25"/>
        <end position="36"/>
    </location>
</feature>
<evidence type="ECO:0000313" key="3">
    <source>
        <dbReference type="Proteomes" id="UP000823561"/>
    </source>
</evidence>
<protein>
    <submittedName>
        <fullName evidence="2">Uncharacterized protein</fullName>
    </submittedName>
</protein>
<organism evidence="2 3">
    <name type="scientific">Alosa alosa</name>
    <name type="common">allis shad</name>
    <dbReference type="NCBI Taxonomy" id="278164"/>
    <lineage>
        <taxon>Eukaryota</taxon>
        <taxon>Metazoa</taxon>
        <taxon>Chordata</taxon>
        <taxon>Craniata</taxon>
        <taxon>Vertebrata</taxon>
        <taxon>Euteleostomi</taxon>
        <taxon>Actinopterygii</taxon>
        <taxon>Neopterygii</taxon>
        <taxon>Teleostei</taxon>
        <taxon>Clupei</taxon>
        <taxon>Clupeiformes</taxon>
        <taxon>Clupeoidei</taxon>
        <taxon>Clupeidae</taxon>
        <taxon>Alosa</taxon>
    </lineage>
</organism>
<evidence type="ECO:0000256" key="1">
    <source>
        <dbReference type="SAM" id="MobiDB-lite"/>
    </source>
</evidence>
<dbReference type="Proteomes" id="UP000823561">
    <property type="component" value="Chromosome 3"/>
</dbReference>
<dbReference type="AlphaFoldDB" id="A0AAV6HAI1"/>
<evidence type="ECO:0000313" key="2">
    <source>
        <dbReference type="EMBL" id="KAG5282976.1"/>
    </source>
</evidence>
<proteinExistence type="predicted"/>
<feature type="region of interest" description="Disordered" evidence="1">
    <location>
        <begin position="1"/>
        <end position="46"/>
    </location>
</feature>
<comment type="caution">
    <text evidence="2">The sequence shown here is derived from an EMBL/GenBank/DDBJ whole genome shotgun (WGS) entry which is preliminary data.</text>
</comment>
<sequence length="103" mass="11160">MGNLVCSAKRKKVSDVNNESDEDNSTNAAQGGQAQIQHKVDKDTNGPKEEVLYATIDHGNGKKAGNMVQVVEGDDCDYAIVKIPSEDKLSIREDCSDDYVLMG</sequence>
<gene>
    <name evidence="2" type="ORF">AALO_G00036860</name>
</gene>
<name>A0AAV6HAI1_9TELE</name>
<accession>A0AAV6HAI1</accession>
<keyword evidence="3" id="KW-1185">Reference proteome</keyword>
<dbReference type="EMBL" id="JADWDJ010000003">
    <property type="protein sequence ID" value="KAG5282976.1"/>
    <property type="molecule type" value="Genomic_DNA"/>
</dbReference>